<evidence type="ECO:0000256" key="1">
    <source>
        <dbReference type="SAM" id="Phobius"/>
    </source>
</evidence>
<organism evidence="3 4">
    <name type="scientific">Musa troglodytarum</name>
    <name type="common">fe'i banana</name>
    <dbReference type="NCBI Taxonomy" id="320322"/>
    <lineage>
        <taxon>Eukaryota</taxon>
        <taxon>Viridiplantae</taxon>
        <taxon>Streptophyta</taxon>
        <taxon>Embryophyta</taxon>
        <taxon>Tracheophyta</taxon>
        <taxon>Spermatophyta</taxon>
        <taxon>Magnoliopsida</taxon>
        <taxon>Liliopsida</taxon>
        <taxon>Zingiberales</taxon>
        <taxon>Musaceae</taxon>
        <taxon>Musa</taxon>
    </lineage>
</organism>
<dbReference type="PANTHER" id="PTHR46100:SF2">
    <property type="entry name" value="OS05G0453700 PROTEIN"/>
    <property type="match status" value="1"/>
</dbReference>
<keyword evidence="1" id="KW-0472">Membrane</keyword>
<feature type="transmembrane region" description="Helical" evidence="1">
    <location>
        <begin position="361"/>
        <end position="383"/>
    </location>
</feature>
<name>A0A9E7G8Q7_9LILI</name>
<accession>A0A9E7G8Q7</accession>
<dbReference type="InterPro" id="IPR006015">
    <property type="entry name" value="Universal_stress_UspA"/>
</dbReference>
<feature type="transmembrane region" description="Helical" evidence="1">
    <location>
        <begin position="276"/>
        <end position="297"/>
    </location>
</feature>
<keyword evidence="4" id="KW-1185">Reference proteome</keyword>
<evidence type="ECO:0000259" key="2">
    <source>
        <dbReference type="Pfam" id="PF00582"/>
    </source>
</evidence>
<evidence type="ECO:0000313" key="4">
    <source>
        <dbReference type="Proteomes" id="UP001055439"/>
    </source>
</evidence>
<dbReference type="Pfam" id="PF00582">
    <property type="entry name" value="Usp"/>
    <property type="match status" value="1"/>
</dbReference>
<gene>
    <name evidence="3" type="ORF">MUK42_04229</name>
</gene>
<dbReference type="SUPFAM" id="SSF52402">
    <property type="entry name" value="Adenine nucleotide alpha hydrolases-like"/>
    <property type="match status" value="1"/>
</dbReference>
<dbReference type="OrthoDB" id="666653at2759"/>
<dbReference type="FunFam" id="3.40.50.620:FF:000206">
    <property type="entry name" value="Universal stress protein family protein"/>
    <property type="match status" value="1"/>
</dbReference>
<proteinExistence type="predicted"/>
<dbReference type="EMBL" id="CP097508">
    <property type="protein sequence ID" value="URE08683.1"/>
    <property type="molecule type" value="Genomic_DNA"/>
</dbReference>
<sequence>MGGDRKIGVALDFSGSSKRALQWTIDNLLDMGETLIVIHVLRSKSSSGSKHSDSPPLIPLTEFRELEVMKRYEVEVDIDVLDMLDTASRQKEATIVVKLYYGDAREKLCEAVEELKLDSLVMGSRGLGQIQRILLGSVSSYVLSHAPCPVTVVKDTNLKRSAQNKLTVRDGRQQTASPTNSLPCICLRSSVLSLAIEEEDEIHEHATRSPPSTGLDAGGAETSIDITALDGIVNVNAILTLGIFVGLAWNPSSSGAGDGGLSPPNCAAGARVEKDLVSFHVFAFASFLFSSLVALCLKQAVHLTRPHGRSARVNRALLRAGIVASAVGSVFGCGFLMLTLVNVVQIKLGTMGCSGPALGAVVPLVTLIPAAMLIYSATVFYAFTR</sequence>
<evidence type="ECO:0000313" key="3">
    <source>
        <dbReference type="EMBL" id="URE08683.1"/>
    </source>
</evidence>
<keyword evidence="1" id="KW-1133">Transmembrane helix</keyword>
<dbReference type="InterPro" id="IPR014729">
    <property type="entry name" value="Rossmann-like_a/b/a_fold"/>
</dbReference>
<protein>
    <recommendedName>
        <fullName evidence="2">UspA domain-containing protein</fullName>
    </recommendedName>
</protein>
<dbReference type="InterPro" id="IPR006016">
    <property type="entry name" value="UspA"/>
</dbReference>
<dbReference type="CDD" id="cd23659">
    <property type="entry name" value="USP_At3g01520-like"/>
    <property type="match status" value="1"/>
</dbReference>
<keyword evidence="1" id="KW-0812">Transmembrane</keyword>
<feature type="domain" description="UspA" evidence="2">
    <location>
        <begin position="5"/>
        <end position="154"/>
    </location>
</feature>
<dbReference type="AlphaFoldDB" id="A0A9E7G8Q7"/>
<dbReference type="PANTHER" id="PTHR46100">
    <property type="entry name" value="IMP2'P"/>
    <property type="match status" value="1"/>
</dbReference>
<feature type="transmembrane region" description="Helical" evidence="1">
    <location>
        <begin position="317"/>
        <end position="341"/>
    </location>
</feature>
<dbReference type="Proteomes" id="UP001055439">
    <property type="component" value="Chromosome 6"/>
</dbReference>
<reference evidence="3" key="1">
    <citation type="submission" date="2022-05" db="EMBL/GenBank/DDBJ databases">
        <title>The Musa troglodytarum L. genome provides insights into the mechanism of non-climacteric behaviour and enrichment of carotenoids.</title>
        <authorList>
            <person name="Wang J."/>
        </authorList>
    </citation>
    <scope>NUCLEOTIDE SEQUENCE</scope>
    <source>
        <tissue evidence="3">Leaf</tissue>
    </source>
</reference>
<dbReference type="PRINTS" id="PR01438">
    <property type="entry name" value="UNVRSLSTRESS"/>
</dbReference>
<dbReference type="Gene3D" id="3.40.50.620">
    <property type="entry name" value="HUPs"/>
    <property type="match status" value="1"/>
</dbReference>